<dbReference type="EMBL" id="DQIR01026005">
    <property type="protein sequence ID" value="HCZ81480.1"/>
    <property type="molecule type" value="Transcribed_RNA"/>
</dbReference>
<name>A0A480E097_PIG</name>
<organism evidence="1">
    <name type="scientific">Sus scrofa</name>
    <name type="common">Pig</name>
    <dbReference type="NCBI Taxonomy" id="9823"/>
    <lineage>
        <taxon>Eukaryota</taxon>
        <taxon>Metazoa</taxon>
        <taxon>Chordata</taxon>
        <taxon>Craniata</taxon>
        <taxon>Vertebrata</taxon>
        <taxon>Euteleostomi</taxon>
        <taxon>Mammalia</taxon>
        <taxon>Eutheria</taxon>
        <taxon>Laurasiatheria</taxon>
        <taxon>Artiodactyla</taxon>
        <taxon>Suina</taxon>
        <taxon>Suidae</taxon>
        <taxon>Sus</taxon>
    </lineage>
</organism>
<dbReference type="EMBL" id="DQIR01179105">
    <property type="protein sequence ID" value="HDB34582.1"/>
    <property type="molecule type" value="Transcribed_RNA"/>
</dbReference>
<reference evidence="1" key="1">
    <citation type="journal article" date="2019" name="PeerJ">
        <title>Genes of the pig, Sus scrofa, reconstructed with EvidentialGene.</title>
        <authorList>
            <person name="Gilbert D.G."/>
        </authorList>
    </citation>
    <scope>NUCLEOTIDE SEQUENCE</scope>
</reference>
<accession>A0A480E097</accession>
<evidence type="ECO:0000313" key="1">
    <source>
        <dbReference type="EMBL" id="HCZ81480.1"/>
    </source>
</evidence>
<proteinExistence type="predicted"/>
<sequence length="47" mass="5510">MNRTLLFFLALEVHFFLWAAKILTQNCLALRRAAKSILIHIPLIFKL</sequence>
<dbReference type="AlphaFoldDB" id="A0A480E097"/>
<protein>
    <submittedName>
        <fullName evidence="1">Uncharacterized protein</fullName>
    </submittedName>
</protein>